<sequence length="297" mass="30748">MPGGAGDLRDKAIMTAVTGTIRTMCSARRDSMPCAQQRLQPRLGIAALGLCALLSACGQVPGGGFSFAAPGGTGTPSRLTEVRMQGAEVVLAAPRGYCFDPKMLRRDAADGFALLPRCDLLGGPGFFGSRNAGVITATFGELPAKGRVPSVSDLAASTPGAHIVARRENGPLPLVKLDMPGHSAAGASPEHWRGAMVLEGHVIVLALYAPAKSPLLTERGAALLEQMAELTREASRPEPAPEEVAQRAPADRSPRRTASGALRPLARPDARTGHAGAPEGDSGGKLSLRKRIAGLFD</sequence>
<evidence type="ECO:0000313" key="1">
    <source>
        <dbReference type="EMBL" id="ANP36712.1"/>
    </source>
</evidence>
<dbReference type="AlphaFoldDB" id="A0A1B0ZRA9"/>
<gene>
    <name evidence="1" type="ORF">JL2886_01804</name>
</gene>
<dbReference type="EMBL" id="CP015124">
    <property type="protein sequence ID" value="ANP36712.1"/>
    <property type="molecule type" value="Genomic_DNA"/>
</dbReference>
<organism evidence="1 2">
    <name type="scientific">Phaeobacter gallaeciensis</name>
    <dbReference type="NCBI Taxonomy" id="60890"/>
    <lineage>
        <taxon>Bacteria</taxon>
        <taxon>Pseudomonadati</taxon>
        <taxon>Pseudomonadota</taxon>
        <taxon>Alphaproteobacteria</taxon>
        <taxon>Rhodobacterales</taxon>
        <taxon>Roseobacteraceae</taxon>
        <taxon>Phaeobacter</taxon>
    </lineage>
</organism>
<proteinExistence type="predicted"/>
<accession>A0A1B0ZRA9</accession>
<reference evidence="1 2" key="1">
    <citation type="submission" date="2016-04" db="EMBL/GenBank/DDBJ databases">
        <authorList>
            <person name="Evans L.H."/>
            <person name="Alamgir A."/>
            <person name="Owens N."/>
            <person name="Weber N.D."/>
            <person name="Virtaneva K."/>
            <person name="Barbian K."/>
            <person name="Babar A."/>
            <person name="Rosenke K."/>
        </authorList>
    </citation>
    <scope>NUCLEOTIDE SEQUENCE [LARGE SCALE GENOMIC DNA]</scope>
    <source>
        <strain evidence="1 2">JL2886</strain>
    </source>
</reference>
<name>A0A1B0ZRA9_9RHOB</name>
<keyword evidence="2" id="KW-1185">Reference proteome</keyword>
<dbReference type="RefSeq" id="WP_065271646.1">
    <property type="nucleotide sequence ID" value="NZ_JARCKW010000010.1"/>
</dbReference>
<protein>
    <submittedName>
        <fullName evidence="1">Uncharacterized protein</fullName>
    </submittedName>
</protein>
<dbReference type="Proteomes" id="UP000092565">
    <property type="component" value="Chromosome"/>
</dbReference>
<evidence type="ECO:0000313" key="2">
    <source>
        <dbReference type="Proteomes" id="UP000092565"/>
    </source>
</evidence>